<evidence type="ECO:0000259" key="2">
    <source>
        <dbReference type="Pfam" id="PF18281"/>
    </source>
</evidence>
<proteinExistence type="predicted"/>
<evidence type="ECO:0000313" key="4">
    <source>
        <dbReference type="Proteomes" id="UP000007259"/>
    </source>
</evidence>
<name>E9B0W8_LEIMU</name>
<feature type="domain" description="BILBO1 N-terminal" evidence="2">
    <location>
        <begin position="14"/>
        <end position="102"/>
    </location>
</feature>
<dbReference type="OMA" id="WDVLEDC"/>
<dbReference type="Pfam" id="PF18281">
    <property type="entry name" value="BILBO1_N"/>
    <property type="match status" value="1"/>
</dbReference>
<evidence type="ECO:0000256" key="1">
    <source>
        <dbReference type="SAM" id="MobiDB-lite"/>
    </source>
</evidence>
<dbReference type="Proteomes" id="UP000007259">
    <property type="component" value="Chromosome 29"/>
</dbReference>
<dbReference type="PhylomeDB" id="E9B0W8"/>
<dbReference type="AlphaFoldDB" id="E9B0W8"/>
<feature type="compositionally biased region" description="Polar residues" evidence="1">
    <location>
        <begin position="297"/>
        <end position="318"/>
    </location>
</feature>
<dbReference type="InterPro" id="IPR040747">
    <property type="entry name" value="BILBO1_N"/>
</dbReference>
<accession>E9B0W8</accession>
<dbReference type="GeneID" id="13451634"/>
<dbReference type="OrthoDB" id="240624at2759"/>
<dbReference type="EMBL" id="FR799582">
    <property type="protein sequence ID" value="CBZ28873.1"/>
    <property type="molecule type" value="Genomic_DNA"/>
</dbReference>
<feature type="region of interest" description="Disordered" evidence="1">
    <location>
        <begin position="297"/>
        <end position="320"/>
    </location>
</feature>
<gene>
    <name evidence="3" type="ORF">LMXM_29_1975</name>
</gene>
<dbReference type="VEuPathDB" id="TriTrypDB:LmxM.29.1975"/>
<keyword evidence="4" id="KW-1185">Reference proteome</keyword>
<protein>
    <recommendedName>
        <fullName evidence="2">BILBO1 N-terminal domain-containing protein</fullName>
    </recommendedName>
</protein>
<reference evidence="3 4" key="1">
    <citation type="journal article" date="2011" name="Genome Res.">
        <title>Chromosome and gene copy number variation allow major structural change between species and strains of Leishmania.</title>
        <authorList>
            <person name="Rogers M.B."/>
            <person name="Hilley J.D."/>
            <person name="Dickens N.J."/>
            <person name="Wilkes J."/>
            <person name="Bates P.A."/>
            <person name="Depledge D.P."/>
            <person name="Harris D."/>
            <person name="Her Y."/>
            <person name="Herzyk P."/>
            <person name="Imamura H."/>
            <person name="Otto T.D."/>
            <person name="Sanders M."/>
            <person name="Seeger K."/>
            <person name="Dujardin J.C."/>
            <person name="Berriman M."/>
            <person name="Smith D.F."/>
            <person name="Hertz-Fowler C."/>
            <person name="Mottram J.C."/>
        </authorList>
    </citation>
    <scope>NUCLEOTIDE SEQUENCE [LARGE SCALE GENOMIC DNA]</scope>
    <source>
        <strain evidence="3 4">MHOM/GT/2001/U1103</strain>
    </source>
</reference>
<dbReference type="KEGG" id="lmi:LMXM_29_1975"/>
<feature type="region of interest" description="Disordered" evidence="1">
    <location>
        <begin position="266"/>
        <end position="285"/>
    </location>
</feature>
<evidence type="ECO:0000313" key="3">
    <source>
        <dbReference type="EMBL" id="CBZ28873.1"/>
    </source>
</evidence>
<organism evidence="3 4">
    <name type="scientific">Leishmania mexicana (strain MHOM/GT/2001/U1103)</name>
    <dbReference type="NCBI Taxonomy" id="929439"/>
    <lineage>
        <taxon>Eukaryota</taxon>
        <taxon>Discoba</taxon>
        <taxon>Euglenozoa</taxon>
        <taxon>Kinetoplastea</taxon>
        <taxon>Metakinetoplastina</taxon>
        <taxon>Trypanosomatida</taxon>
        <taxon>Trypanosomatidae</taxon>
        <taxon>Leishmaniinae</taxon>
        <taxon>Leishmania</taxon>
    </lineage>
</organism>
<sequence length="418" mass="45984">MEFPVFVASDVHGEKVNLALRYTPRTTTLGRFLSAASRCFDDVAHLLCQGSLQPFSAAYIYRDVECQWDVLEDCTQLSPFCQVYVFRQLFNERVAAIPDPLDPSQLLSVHNRKADRVTCCTGASFLPSSTPLSASTSTSPIRLAANRWGLLQSGQHPETSWARFGVPSLLFRNSIPLVHATGSTRSDRATHIGDEAEGLHQLRSADRAVSLRSVKSHRFRLQIFSPPAETQLHCQDTTRSAASTSVHSAALAALGPQTAYLKPKRNHLSDSYNAPPAPSSSPAEEVAIPRNWYSSSRHSFPNTSPRARASGQSSSQPLSVAAYSGGTVVPFSPREGRSRALSQTDKHHREMLAHREPCSGRGDSILREERARVAAQMFLGIDDLRSCLREETQQLKRALSDSLPSRVLPLNRADDGRI</sequence>
<dbReference type="Gene3D" id="3.10.20.650">
    <property type="match status" value="1"/>
</dbReference>
<dbReference type="RefSeq" id="XP_003877340.1">
    <property type="nucleotide sequence ID" value="XM_003877291.1"/>
</dbReference>